<comment type="caution">
    <text evidence="1">The sequence shown here is derived from an EMBL/GenBank/DDBJ whole genome shotgun (WGS) entry which is preliminary data.</text>
</comment>
<dbReference type="InterPro" id="IPR010982">
    <property type="entry name" value="Lambda_DNA-bd_dom_sf"/>
</dbReference>
<keyword evidence="2" id="KW-1185">Reference proteome</keyword>
<dbReference type="Proteomes" id="UP001500124">
    <property type="component" value="Unassembled WGS sequence"/>
</dbReference>
<name>A0ABP9L5X7_9ACTN</name>
<sequence length="207" mass="22539">MSDPCPPLAETLNSIRTLCAKSGRPLDEVLDVPALSRASGLPEEDVETLLAGGTPPDVEPDVRVRQRVRFLYESHVNSDGQPKEIRDLADVIGQTTTWTRKLVAGEAKPNLMVGHLLTKYYNVAPTYLADPPDEALNRELQRPLRDLEIEVDPSQALKNLGVVHVAGRSADLTNPDLTALARMVASIAEDLAEVKFRLGGEGQEGSR</sequence>
<proteinExistence type="predicted"/>
<accession>A0ABP9L5X7</accession>
<organism evidence="1 2">
    <name type="scientific">Streptomyces similanensis</name>
    <dbReference type="NCBI Taxonomy" id="1274988"/>
    <lineage>
        <taxon>Bacteria</taxon>
        <taxon>Bacillati</taxon>
        <taxon>Actinomycetota</taxon>
        <taxon>Actinomycetes</taxon>
        <taxon>Kitasatosporales</taxon>
        <taxon>Streptomycetaceae</taxon>
        <taxon>Streptomyces</taxon>
    </lineage>
</organism>
<evidence type="ECO:0000313" key="2">
    <source>
        <dbReference type="Proteomes" id="UP001500124"/>
    </source>
</evidence>
<reference evidence="2" key="1">
    <citation type="journal article" date="2019" name="Int. J. Syst. Evol. Microbiol.">
        <title>The Global Catalogue of Microorganisms (GCM) 10K type strain sequencing project: providing services to taxonomists for standard genome sequencing and annotation.</title>
        <authorList>
            <consortium name="The Broad Institute Genomics Platform"/>
            <consortium name="The Broad Institute Genome Sequencing Center for Infectious Disease"/>
            <person name="Wu L."/>
            <person name="Ma J."/>
        </authorList>
    </citation>
    <scope>NUCLEOTIDE SEQUENCE [LARGE SCALE GENOMIC DNA]</scope>
    <source>
        <strain evidence="2">JCM 18410</strain>
    </source>
</reference>
<dbReference type="EMBL" id="BAABKC010000087">
    <property type="protein sequence ID" value="GAA5070381.1"/>
    <property type="molecule type" value="Genomic_DNA"/>
</dbReference>
<protein>
    <recommendedName>
        <fullName evidence="3">XRE family transcriptional regulator</fullName>
    </recommendedName>
</protein>
<dbReference type="Gene3D" id="1.10.260.40">
    <property type="entry name" value="lambda repressor-like DNA-binding domains"/>
    <property type="match status" value="1"/>
</dbReference>
<evidence type="ECO:0000313" key="1">
    <source>
        <dbReference type="EMBL" id="GAA5070381.1"/>
    </source>
</evidence>
<gene>
    <name evidence="1" type="ORF">GCM10023336_55470</name>
</gene>
<evidence type="ECO:0008006" key="3">
    <source>
        <dbReference type="Google" id="ProtNLM"/>
    </source>
</evidence>